<dbReference type="CDD" id="cd00038">
    <property type="entry name" value="CAP_ED"/>
    <property type="match status" value="1"/>
</dbReference>
<dbReference type="Pfam" id="PF03445">
    <property type="entry name" value="DUF294"/>
    <property type="match status" value="1"/>
</dbReference>
<name>A0ABT7SQG1_9GAMM</name>
<reference evidence="5 6" key="1">
    <citation type="submission" date="2023-06" db="EMBL/GenBank/DDBJ databases">
        <title>Thiopseudomonas sp. CY1220 draft genome sequence.</title>
        <authorList>
            <person name="Zhao G."/>
            <person name="An M."/>
        </authorList>
    </citation>
    <scope>NUCLEOTIDE SEQUENCE [LARGE SCALE GENOMIC DNA]</scope>
    <source>
        <strain evidence="5 6">CY1220</strain>
    </source>
</reference>
<evidence type="ECO:0000313" key="5">
    <source>
        <dbReference type="EMBL" id="MDM7858428.1"/>
    </source>
</evidence>
<dbReference type="Pfam" id="PF00571">
    <property type="entry name" value="CBS"/>
    <property type="match status" value="2"/>
</dbReference>
<proteinExistence type="predicted"/>
<dbReference type="Gene3D" id="2.60.120.10">
    <property type="entry name" value="Jelly Rolls"/>
    <property type="match status" value="1"/>
</dbReference>
<dbReference type="InterPro" id="IPR005105">
    <property type="entry name" value="GlnD_Uridyltrans_N"/>
</dbReference>
<dbReference type="InterPro" id="IPR000595">
    <property type="entry name" value="cNMP-bd_dom"/>
</dbReference>
<dbReference type="InterPro" id="IPR000644">
    <property type="entry name" value="CBS_dom"/>
</dbReference>
<organism evidence="5 6">
    <name type="scientific">Thiopseudomonas acetoxidans</name>
    <dbReference type="NCBI Taxonomy" id="3041622"/>
    <lineage>
        <taxon>Bacteria</taxon>
        <taxon>Pseudomonadati</taxon>
        <taxon>Pseudomonadota</taxon>
        <taxon>Gammaproteobacteria</taxon>
        <taxon>Pseudomonadales</taxon>
        <taxon>Pseudomonadaceae</taxon>
        <taxon>Thiopseudomonas</taxon>
    </lineage>
</organism>
<protein>
    <submittedName>
        <fullName evidence="5">Nucleotidyltransferase substrate binding domain-containing protein</fullName>
    </submittedName>
</protein>
<feature type="domain" description="CBS" evidence="4">
    <location>
        <begin position="184"/>
        <end position="241"/>
    </location>
</feature>
<evidence type="ECO:0000313" key="6">
    <source>
        <dbReference type="Proteomes" id="UP001241056"/>
    </source>
</evidence>
<evidence type="ECO:0000259" key="3">
    <source>
        <dbReference type="PROSITE" id="PS50042"/>
    </source>
</evidence>
<dbReference type="InterPro" id="IPR046342">
    <property type="entry name" value="CBS_dom_sf"/>
</dbReference>
<dbReference type="InterPro" id="IPR018490">
    <property type="entry name" value="cNMP-bd_dom_sf"/>
</dbReference>
<feature type="domain" description="Cyclic nucleotide-binding" evidence="3">
    <location>
        <begin position="31"/>
        <end position="136"/>
    </location>
</feature>
<gene>
    <name evidence="5" type="ORF">QEZ41_09105</name>
</gene>
<dbReference type="Pfam" id="PF00027">
    <property type="entry name" value="cNMP_binding"/>
    <property type="match status" value="1"/>
</dbReference>
<evidence type="ECO:0000259" key="4">
    <source>
        <dbReference type="PROSITE" id="PS51371"/>
    </source>
</evidence>
<dbReference type="Pfam" id="PF10335">
    <property type="entry name" value="DUF294_C"/>
    <property type="match status" value="1"/>
</dbReference>
<sequence>MSRHDAFAETGRAAVQQNIQGTLDFLKQYPPFDAMEASELGFLVENCILRFYAQGESVIAPEDGPVEHLYIIKQGRVYGERRKGQGTSDETTFELSAGECFPIAAILSERETRTVHVAEEDTFCFLFNKAAFIKLISRSEHFRDFCVRGMSSLLDQVNQKVQSRAAESLGSQISMDTKLVDIASMRMPVTCTKDTPLHEAVQIMHEQQVGSILVADVLQRPQGIFTLRDLRRVIADPNTDLRQPMQQVMTANPFCLSPDATAFDAALAMTERHIAHICLAQDGRIVGMVSERDLFSLRRVDLVHLARAIRTAPSLEKIVQMRSDVRELVERMIAHGASPEQTTRLITLLNDHTTSRVIELCIEKHGDPGVKFSWVVFGSQGRREQTLHTDQDNGILFEADSQAEANAIRQKLLPIAREINVALDDCGFALCKGNVMAGNAELCLSRREWSSYYSKLIREASANRMVYKGIFFDVRAVWGDEDACVALQRDMLEMVVNDKAFQKILAEGALQNRPPLGGLFRNFTLAKKGVEKDTLDLKIKGLVPIVDGVRVLALSHGIETNNTLERIRQLVRKGIIERLDGDAYIEAYHFIQLIRMQQHQLQAEQGVAYSNRIYPDELNTLDRRILRESFRQAQRLQSSLSFRYQL</sequence>
<dbReference type="Gene3D" id="3.10.580.10">
    <property type="entry name" value="CBS-domain"/>
    <property type="match status" value="1"/>
</dbReference>
<feature type="domain" description="CBS" evidence="4">
    <location>
        <begin position="249"/>
        <end position="307"/>
    </location>
</feature>
<keyword evidence="1 2" id="KW-0129">CBS domain</keyword>
<dbReference type="SMART" id="SM00116">
    <property type="entry name" value="CBS"/>
    <property type="match status" value="2"/>
</dbReference>
<dbReference type="CDD" id="cd05401">
    <property type="entry name" value="NT_GlnE_GlnD_like"/>
    <property type="match status" value="1"/>
</dbReference>
<keyword evidence="6" id="KW-1185">Reference proteome</keyword>
<dbReference type="EMBL" id="JAUCDY010000011">
    <property type="protein sequence ID" value="MDM7858428.1"/>
    <property type="molecule type" value="Genomic_DNA"/>
</dbReference>
<dbReference type="PROSITE" id="PS50042">
    <property type="entry name" value="CNMP_BINDING_3"/>
    <property type="match status" value="1"/>
</dbReference>
<comment type="caution">
    <text evidence="5">The sequence shown here is derived from an EMBL/GenBank/DDBJ whole genome shotgun (WGS) entry which is preliminary data.</text>
</comment>
<evidence type="ECO:0000256" key="1">
    <source>
        <dbReference type="ARBA" id="ARBA00023122"/>
    </source>
</evidence>
<dbReference type="PROSITE" id="PS51371">
    <property type="entry name" value="CBS"/>
    <property type="match status" value="2"/>
</dbReference>
<dbReference type="SUPFAM" id="SSF54631">
    <property type="entry name" value="CBS-domain pair"/>
    <property type="match status" value="1"/>
</dbReference>
<dbReference type="InterPro" id="IPR018821">
    <property type="entry name" value="DUF294_put_nucleoTrafse_sb-bd"/>
</dbReference>
<dbReference type="InterPro" id="IPR014710">
    <property type="entry name" value="RmlC-like_jellyroll"/>
</dbReference>
<dbReference type="PANTHER" id="PTHR43080:SF2">
    <property type="entry name" value="CBS DOMAIN-CONTAINING PROTEIN"/>
    <property type="match status" value="1"/>
</dbReference>
<dbReference type="SUPFAM" id="SSF51206">
    <property type="entry name" value="cAMP-binding domain-like"/>
    <property type="match status" value="1"/>
</dbReference>
<dbReference type="RefSeq" id="WP_289411134.1">
    <property type="nucleotide sequence ID" value="NZ_JAUCDY010000011.1"/>
</dbReference>
<dbReference type="PANTHER" id="PTHR43080">
    <property type="entry name" value="CBS DOMAIN-CONTAINING PROTEIN CBSX3, MITOCHONDRIAL"/>
    <property type="match status" value="1"/>
</dbReference>
<dbReference type="Proteomes" id="UP001241056">
    <property type="component" value="Unassembled WGS sequence"/>
</dbReference>
<dbReference type="InterPro" id="IPR051257">
    <property type="entry name" value="Diverse_CBS-Domain"/>
</dbReference>
<evidence type="ECO:0000256" key="2">
    <source>
        <dbReference type="PROSITE-ProRule" id="PRU00703"/>
    </source>
</evidence>
<accession>A0ABT7SQG1</accession>